<organism evidence="1 2">
    <name type="scientific">Clostridium oryzae</name>
    <dbReference type="NCBI Taxonomy" id="1450648"/>
    <lineage>
        <taxon>Bacteria</taxon>
        <taxon>Bacillati</taxon>
        <taxon>Bacillota</taxon>
        <taxon>Clostridia</taxon>
        <taxon>Eubacteriales</taxon>
        <taxon>Clostridiaceae</taxon>
        <taxon>Clostridium</taxon>
    </lineage>
</organism>
<dbReference type="RefSeq" id="WP_079421721.1">
    <property type="nucleotide sequence ID" value="NZ_MZGV01000001.1"/>
</dbReference>
<name>A0A1V4IYS7_9CLOT</name>
<evidence type="ECO:0000313" key="2">
    <source>
        <dbReference type="Proteomes" id="UP000190080"/>
    </source>
</evidence>
<keyword evidence="2" id="KW-1185">Reference proteome</keyword>
<gene>
    <name evidence="1" type="ORF">CLORY_02180</name>
</gene>
<comment type="caution">
    <text evidence="1">The sequence shown here is derived from an EMBL/GenBank/DDBJ whole genome shotgun (WGS) entry which is preliminary data.</text>
</comment>
<proteinExistence type="predicted"/>
<dbReference type="OrthoDB" id="2082719at2"/>
<reference evidence="1 2" key="1">
    <citation type="submission" date="2017-03" db="EMBL/GenBank/DDBJ databases">
        <title>Genome sequence of Clostridium oryzae DSM 28571.</title>
        <authorList>
            <person name="Poehlein A."/>
            <person name="Daniel R."/>
        </authorList>
    </citation>
    <scope>NUCLEOTIDE SEQUENCE [LARGE SCALE GENOMIC DNA]</scope>
    <source>
        <strain evidence="1 2">DSM 28571</strain>
    </source>
</reference>
<sequence>MKDNDSDKNDTQKFVIKTKQGDVEISWSCNQRPGFCPHCHKCIPLNSIVFKKENGNSVETYSGMDAVKTKKHGRLKEDSIDNNRQIGECPYCHKAIPVRKIIFKKTGEEGR</sequence>
<evidence type="ECO:0000313" key="1">
    <source>
        <dbReference type="EMBL" id="OPJ65218.1"/>
    </source>
</evidence>
<protein>
    <submittedName>
        <fullName evidence="1">Uncharacterized protein</fullName>
    </submittedName>
</protein>
<dbReference type="EMBL" id="MZGV01000001">
    <property type="protein sequence ID" value="OPJ65218.1"/>
    <property type="molecule type" value="Genomic_DNA"/>
</dbReference>
<accession>A0A1V4IYS7</accession>
<dbReference type="AlphaFoldDB" id="A0A1V4IYS7"/>
<dbReference type="Proteomes" id="UP000190080">
    <property type="component" value="Unassembled WGS sequence"/>
</dbReference>